<comment type="subunit">
    <text evidence="2">Homodimer.</text>
</comment>
<evidence type="ECO:0000256" key="7">
    <source>
        <dbReference type="ARBA" id="ARBA00022801"/>
    </source>
</evidence>
<keyword evidence="7" id="KW-0378">Hydrolase</keyword>
<dbReference type="PANTHER" id="PTHR46018">
    <property type="entry name" value="ZINC PHOSPHODIESTERASE ELAC PROTEIN 1"/>
    <property type="match status" value="1"/>
</dbReference>
<dbReference type="Pfam" id="PF23023">
    <property type="entry name" value="Anti-Pycsar_Apyc1"/>
    <property type="match status" value="1"/>
</dbReference>
<name>A0A0B7F925_THACB</name>
<dbReference type="EMBL" id="LN679199">
    <property type="protein sequence ID" value="CEL52732.1"/>
    <property type="molecule type" value="Genomic_DNA"/>
</dbReference>
<dbReference type="GO" id="GO:0042781">
    <property type="term" value="F:3'-tRNA processing endoribonuclease activity"/>
    <property type="evidence" value="ECO:0007669"/>
    <property type="project" value="TreeGrafter"/>
</dbReference>
<keyword evidence="4" id="KW-0540">Nuclease</keyword>
<evidence type="ECO:0000256" key="3">
    <source>
        <dbReference type="ARBA" id="ARBA00022694"/>
    </source>
</evidence>
<evidence type="ECO:0000256" key="1">
    <source>
        <dbReference type="ARBA" id="ARBA00001947"/>
    </source>
</evidence>
<protein>
    <submittedName>
        <fullName evidence="9">Zinc phosphodiesterase ELAC protein 1</fullName>
    </submittedName>
</protein>
<dbReference type="AlphaFoldDB" id="A0A0B7F925"/>
<dbReference type="InterPro" id="IPR036866">
    <property type="entry name" value="RibonucZ/Hydroxyglut_hydro"/>
</dbReference>
<evidence type="ECO:0000313" key="9">
    <source>
        <dbReference type="EMBL" id="CEL52732.1"/>
    </source>
</evidence>
<dbReference type="PANTHER" id="PTHR46018:SF2">
    <property type="entry name" value="ZINC PHOSPHODIESTERASE ELAC PROTEIN 1"/>
    <property type="match status" value="1"/>
</dbReference>
<keyword evidence="8" id="KW-0862">Zinc</keyword>
<gene>
    <name evidence="9" type="ORF">RSOLAG1IB_11075</name>
</gene>
<dbReference type="SUPFAM" id="SSF56281">
    <property type="entry name" value="Metallo-hydrolase/oxidoreductase"/>
    <property type="match status" value="1"/>
</dbReference>
<comment type="cofactor">
    <cofactor evidence="1">
        <name>Zn(2+)</name>
        <dbReference type="ChEBI" id="CHEBI:29105"/>
    </cofactor>
</comment>
<evidence type="ECO:0000256" key="4">
    <source>
        <dbReference type="ARBA" id="ARBA00022722"/>
    </source>
</evidence>
<proteinExistence type="inferred from homology"/>
<dbReference type="STRING" id="1108050.A0A0B7F925"/>
<keyword evidence="5" id="KW-0479">Metal-binding</keyword>
<dbReference type="GO" id="GO:0005634">
    <property type="term" value="C:nucleus"/>
    <property type="evidence" value="ECO:0007669"/>
    <property type="project" value="TreeGrafter"/>
</dbReference>
<keyword evidence="6" id="KW-0255">Endonuclease</keyword>
<dbReference type="Gene3D" id="3.60.15.10">
    <property type="entry name" value="Ribonuclease Z/Hydroxyacylglutathione hydrolase-like"/>
    <property type="match status" value="1"/>
</dbReference>
<organism evidence="9 10">
    <name type="scientific">Thanatephorus cucumeris (strain AG1-IB / isolate 7/3/14)</name>
    <name type="common">Lettuce bottom rot fungus</name>
    <name type="synonym">Rhizoctonia solani</name>
    <dbReference type="NCBI Taxonomy" id="1108050"/>
    <lineage>
        <taxon>Eukaryota</taxon>
        <taxon>Fungi</taxon>
        <taxon>Dikarya</taxon>
        <taxon>Basidiomycota</taxon>
        <taxon>Agaricomycotina</taxon>
        <taxon>Agaricomycetes</taxon>
        <taxon>Cantharellales</taxon>
        <taxon>Ceratobasidiaceae</taxon>
        <taxon>Rhizoctonia</taxon>
        <taxon>Rhizoctonia solani AG-1</taxon>
    </lineage>
</organism>
<dbReference type="GO" id="GO:0046872">
    <property type="term" value="F:metal ion binding"/>
    <property type="evidence" value="ECO:0007669"/>
    <property type="project" value="UniProtKB-KW"/>
</dbReference>
<dbReference type="OrthoDB" id="527344at2759"/>
<dbReference type="HAMAP" id="MF_01818">
    <property type="entry name" value="RNase_Z_BN"/>
    <property type="match status" value="1"/>
</dbReference>
<keyword evidence="3" id="KW-0819">tRNA processing</keyword>
<evidence type="ECO:0000256" key="8">
    <source>
        <dbReference type="ARBA" id="ARBA00022833"/>
    </source>
</evidence>
<evidence type="ECO:0000256" key="2">
    <source>
        <dbReference type="ARBA" id="ARBA00011738"/>
    </source>
</evidence>
<evidence type="ECO:0000256" key="5">
    <source>
        <dbReference type="ARBA" id="ARBA00022723"/>
    </source>
</evidence>
<dbReference type="CDD" id="cd07717">
    <property type="entry name" value="RNaseZ_ZiPD-like_MBL-fold"/>
    <property type="match status" value="1"/>
</dbReference>
<evidence type="ECO:0000313" key="10">
    <source>
        <dbReference type="Proteomes" id="UP000059188"/>
    </source>
</evidence>
<accession>A0A0B7F925</accession>
<sequence>MPTPLSLTFLGTSAGGGPTLFRGCSSTAISTNNTIWLIDCAEGTQRQMLHAKLKIGRVQRIFVTHLHMDHCMGIPPLMSTLMSSVTNPSPQPNTKRLDIYGPHGLRELLRTILRITQTSLSGKYAVHELLSMGDIAYPCEAVTMHPNEVDGTDFRSSSDGYWRRIIEDGYWAVSAGSIKHRVPCLGYVFQEAPSPAPFDILEHIAPLERNAEALAQQGIRHPRSLLRQLLQTRENIVLPDGTVISPPPLSIPGRKLVILGDTCDPWAMKDLSMGASLLVHEATNAYIPLEVDPRGSGGKESEDSVKARAVQRGHSTPRMAGEFARAIGAKRLVLNHFSSKFSPPVVNLISHGQSESSEGGKRLETVLEIQRQASTAWGDGEAIAAYDLLSIDVPGHEMDSTSN</sequence>
<keyword evidence="10" id="KW-1185">Reference proteome</keyword>
<reference evidence="9 10" key="1">
    <citation type="submission" date="2014-11" db="EMBL/GenBank/DDBJ databases">
        <authorList>
            <person name="Wibberg Daniel"/>
        </authorList>
    </citation>
    <scope>NUCLEOTIDE SEQUENCE [LARGE SCALE GENOMIC DNA]</scope>
    <source>
        <strain evidence="9">Rhizoctonia solani AG1-IB 7/3/14</strain>
    </source>
</reference>
<dbReference type="InterPro" id="IPR013471">
    <property type="entry name" value="RNase_Z/BN"/>
</dbReference>
<dbReference type="Proteomes" id="UP000059188">
    <property type="component" value="Unassembled WGS sequence"/>
</dbReference>
<evidence type="ECO:0000256" key="6">
    <source>
        <dbReference type="ARBA" id="ARBA00022759"/>
    </source>
</evidence>